<evidence type="ECO:0000256" key="8">
    <source>
        <dbReference type="ARBA" id="ARBA00038436"/>
    </source>
</evidence>
<evidence type="ECO:0000256" key="1">
    <source>
        <dbReference type="ARBA" id="ARBA00004429"/>
    </source>
</evidence>
<keyword evidence="12" id="KW-1185">Reference proteome</keyword>
<keyword evidence="4 9" id="KW-0997">Cell inner membrane</keyword>
<keyword evidence="6 9" id="KW-1133">Transmembrane helix</keyword>
<comment type="caution">
    <text evidence="11">The sequence shown here is derived from an EMBL/GenBank/DDBJ whole genome shotgun (WGS) entry which is preliminary data.</text>
</comment>
<comment type="similarity">
    <text evidence="8 9">Belongs to the TRAP transporter small permease family.</text>
</comment>
<feature type="transmembrane region" description="Helical" evidence="9">
    <location>
        <begin position="124"/>
        <end position="145"/>
    </location>
</feature>
<sequence length="164" mass="18224">MKTVYGLLTRTEAILAATLLLLMTALIFVGGLARMMHTPLNWTVELATCCFAWACFLCADIAWRNNMLMSIDALVERLPKPARRGMLYLNYAIIACFLCYLVYSGGWLAWISRARSFQGISGVSYSWVTASLPVGAALLLATTLLKVRDALRQDGILRPSRERA</sequence>
<comment type="subcellular location">
    <subcellularLocation>
        <location evidence="1 9">Cell inner membrane</location>
        <topology evidence="1 9">Multi-pass membrane protein</topology>
    </subcellularLocation>
</comment>
<feature type="transmembrane region" description="Helical" evidence="9">
    <location>
        <begin position="12"/>
        <end position="36"/>
    </location>
</feature>
<reference evidence="11 12" key="1">
    <citation type="submission" date="2024-09" db="EMBL/GenBank/DDBJ databases">
        <title>Nodulacao em especies de Leguminosae Basais da Amazonia e Caracterizacao dos Rizobios e Bacterias Associadas aos Nodulos.</title>
        <authorList>
            <person name="Jambeiro I.C.A."/>
            <person name="Lopes I.S."/>
            <person name="Aguiar E.R.G.R."/>
            <person name="Santos A.F.J."/>
            <person name="Dos Santos J.M.F."/>
            <person name="Gross E."/>
        </authorList>
    </citation>
    <scope>NUCLEOTIDE SEQUENCE [LARGE SCALE GENOMIC DNA]</scope>
    <source>
        <strain evidence="11 12">BRUESC1165</strain>
    </source>
</reference>
<dbReference type="InterPro" id="IPR007387">
    <property type="entry name" value="TRAP_DctQ"/>
</dbReference>
<evidence type="ECO:0000313" key="11">
    <source>
        <dbReference type="EMBL" id="MFC1458026.1"/>
    </source>
</evidence>
<evidence type="ECO:0000256" key="2">
    <source>
        <dbReference type="ARBA" id="ARBA00022448"/>
    </source>
</evidence>
<dbReference type="RefSeq" id="WP_203275609.1">
    <property type="nucleotide sequence ID" value="NZ_JAFBID010000128.1"/>
</dbReference>
<dbReference type="PANTHER" id="PTHR35011:SF2">
    <property type="entry name" value="2,3-DIKETO-L-GULONATE TRAP TRANSPORTER SMALL PERMEASE PROTEIN YIAM"/>
    <property type="match status" value="1"/>
</dbReference>
<feature type="transmembrane region" description="Helical" evidence="9">
    <location>
        <begin position="87"/>
        <end position="112"/>
    </location>
</feature>
<feature type="domain" description="Tripartite ATP-independent periplasmic transporters DctQ component" evidence="10">
    <location>
        <begin position="23"/>
        <end position="152"/>
    </location>
</feature>
<comment type="subunit">
    <text evidence="9">The complex comprises the extracytoplasmic solute receptor protein and the two transmembrane proteins.</text>
</comment>
<dbReference type="PANTHER" id="PTHR35011">
    <property type="entry name" value="2,3-DIKETO-L-GULONATE TRAP TRANSPORTER SMALL PERMEASE PROTEIN YIAM"/>
    <property type="match status" value="1"/>
</dbReference>
<evidence type="ECO:0000256" key="9">
    <source>
        <dbReference type="RuleBase" id="RU369079"/>
    </source>
</evidence>
<keyword evidence="2 9" id="KW-0813">Transport</keyword>
<evidence type="ECO:0000256" key="5">
    <source>
        <dbReference type="ARBA" id="ARBA00022692"/>
    </source>
</evidence>
<gene>
    <name evidence="11" type="ORF">ACETIH_15180</name>
</gene>
<organism evidence="11 12">
    <name type="scientific">Microvirga arabica</name>
    <dbReference type="NCBI Taxonomy" id="1128671"/>
    <lineage>
        <taxon>Bacteria</taxon>
        <taxon>Pseudomonadati</taxon>
        <taxon>Pseudomonadota</taxon>
        <taxon>Alphaproteobacteria</taxon>
        <taxon>Hyphomicrobiales</taxon>
        <taxon>Methylobacteriaceae</taxon>
        <taxon>Microvirga</taxon>
    </lineage>
</organism>
<dbReference type="Proteomes" id="UP001593940">
    <property type="component" value="Unassembled WGS sequence"/>
</dbReference>
<protein>
    <recommendedName>
        <fullName evidence="9">TRAP transporter small permease protein</fullName>
    </recommendedName>
</protein>
<dbReference type="InterPro" id="IPR055348">
    <property type="entry name" value="DctQ"/>
</dbReference>
<evidence type="ECO:0000259" key="10">
    <source>
        <dbReference type="Pfam" id="PF04290"/>
    </source>
</evidence>
<evidence type="ECO:0000256" key="3">
    <source>
        <dbReference type="ARBA" id="ARBA00022475"/>
    </source>
</evidence>
<feature type="transmembrane region" description="Helical" evidence="9">
    <location>
        <begin position="42"/>
        <end position="63"/>
    </location>
</feature>
<accession>A0ABV6YA54</accession>
<keyword evidence="7 9" id="KW-0472">Membrane</keyword>
<comment type="function">
    <text evidence="9">Part of the tripartite ATP-independent periplasmic (TRAP) transport system.</text>
</comment>
<evidence type="ECO:0000313" key="12">
    <source>
        <dbReference type="Proteomes" id="UP001593940"/>
    </source>
</evidence>
<evidence type="ECO:0000256" key="4">
    <source>
        <dbReference type="ARBA" id="ARBA00022519"/>
    </source>
</evidence>
<dbReference type="EMBL" id="JBHOMY010000040">
    <property type="protein sequence ID" value="MFC1458026.1"/>
    <property type="molecule type" value="Genomic_DNA"/>
</dbReference>
<keyword evidence="5 9" id="KW-0812">Transmembrane</keyword>
<evidence type="ECO:0000256" key="6">
    <source>
        <dbReference type="ARBA" id="ARBA00022989"/>
    </source>
</evidence>
<keyword evidence="3" id="KW-1003">Cell membrane</keyword>
<dbReference type="Pfam" id="PF04290">
    <property type="entry name" value="DctQ"/>
    <property type="match status" value="1"/>
</dbReference>
<proteinExistence type="inferred from homology"/>
<evidence type="ECO:0000256" key="7">
    <source>
        <dbReference type="ARBA" id="ARBA00023136"/>
    </source>
</evidence>
<name>A0ABV6YA54_9HYPH</name>